<proteinExistence type="predicted"/>
<evidence type="ECO:0000313" key="1">
    <source>
        <dbReference type="EMBL" id="GGF71397.1"/>
    </source>
</evidence>
<dbReference type="Proteomes" id="UP000640509">
    <property type="component" value="Unassembled WGS sequence"/>
</dbReference>
<reference evidence="2" key="1">
    <citation type="journal article" date="2019" name="Int. J. Syst. Evol. Microbiol.">
        <title>The Global Catalogue of Microorganisms (GCM) 10K type strain sequencing project: providing services to taxonomists for standard genome sequencing and annotation.</title>
        <authorList>
            <consortium name="The Broad Institute Genomics Platform"/>
            <consortium name="The Broad Institute Genome Sequencing Center for Infectious Disease"/>
            <person name="Wu L."/>
            <person name="Ma J."/>
        </authorList>
    </citation>
    <scope>NUCLEOTIDE SEQUENCE [LARGE SCALE GENOMIC DNA]</scope>
    <source>
        <strain evidence="2">CGMCC 1.15419</strain>
    </source>
</reference>
<accession>A0ABQ1VJ96</accession>
<evidence type="ECO:0008006" key="3">
    <source>
        <dbReference type="Google" id="ProtNLM"/>
    </source>
</evidence>
<dbReference type="EMBL" id="BMIV01000008">
    <property type="protein sequence ID" value="GGF71397.1"/>
    <property type="molecule type" value="Genomic_DNA"/>
</dbReference>
<gene>
    <name evidence="1" type="ORF">GCM10011402_24970</name>
</gene>
<organism evidence="1 2">
    <name type="scientific">Paracoccus acridae</name>
    <dbReference type="NCBI Taxonomy" id="1795310"/>
    <lineage>
        <taxon>Bacteria</taxon>
        <taxon>Pseudomonadati</taxon>
        <taxon>Pseudomonadota</taxon>
        <taxon>Alphaproteobacteria</taxon>
        <taxon>Rhodobacterales</taxon>
        <taxon>Paracoccaceae</taxon>
        <taxon>Paracoccus</taxon>
    </lineage>
</organism>
<evidence type="ECO:0000313" key="2">
    <source>
        <dbReference type="Proteomes" id="UP000640509"/>
    </source>
</evidence>
<protein>
    <recommendedName>
        <fullName evidence="3">Secreted protein</fullName>
    </recommendedName>
</protein>
<keyword evidence="2" id="KW-1185">Reference proteome</keyword>
<comment type="caution">
    <text evidence="1">The sequence shown here is derived from an EMBL/GenBank/DDBJ whole genome shotgun (WGS) entry which is preliminary data.</text>
</comment>
<name>A0ABQ1VJ96_9RHOB</name>
<sequence>MPGRALLLFLRIPALLLFVLRLRSGPLGSRLTGLLWSFARSFGGVVVRLFTSLPRLFCLRLLSCPLRFSFSLGLPLPIRLAFRRLGLTPADRRPVPFGLGKKQWHRASIRRLAFWNRGVRPGLRKLRQQKRQAGCDGR</sequence>